<keyword evidence="1" id="KW-0472">Membrane</keyword>
<sequence length="187" mass="21503">MDVHQQPSYWPVSAIWRNADARTAYDSSKTLLKNPFRRLSEAEDDATNVQCVEKYHSYQLSCYVQPSVVRLIDNESAPTTASPCEEKTSSGLWWRGTRLCATSLLSSAKETYRAMGSTATRRLDQVREDVCMWWPPTRRLRLWLRRLLIAWATAIMSTILACHVMAQNPPVYVLVHACQSWSVYQSR</sequence>
<dbReference type="EMBL" id="MJBS01000038">
    <property type="protein sequence ID" value="OHE99195.1"/>
    <property type="molecule type" value="Genomic_DNA"/>
</dbReference>
<evidence type="ECO:0000256" key="1">
    <source>
        <dbReference type="SAM" id="Phobius"/>
    </source>
</evidence>
<dbReference type="OrthoDB" id="4848665at2759"/>
<dbReference type="RefSeq" id="XP_022476344.1">
    <property type="nucleotide sequence ID" value="XM_022617119.1"/>
</dbReference>
<organism evidence="2 3">
    <name type="scientific">Colletotrichum orchidophilum</name>
    <dbReference type="NCBI Taxonomy" id="1209926"/>
    <lineage>
        <taxon>Eukaryota</taxon>
        <taxon>Fungi</taxon>
        <taxon>Dikarya</taxon>
        <taxon>Ascomycota</taxon>
        <taxon>Pezizomycotina</taxon>
        <taxon>Sordariomycetes</taxon>
        <taxon>Hypocreomycetidae</taxon>
        <taxon>Glomerellales</taxon>
        <taxon>Glomerellaceae</taxon>
        <taxon>Colletotrichum</taxon>
    </lineage>
</organism>
<name>A0A1G4BCX7_9PEZI</name>
<comment type="caution">
    <text evidence="2">The sequence shown here is derived from an EMBL/GenBank/DDBJ whole genome shotgun (WGS) entry which is preliminary data.</text>
</comment>
<reference evidence="2 3" key="1">
    <citation type="submission" date="2016-09" db="EMBL/GenBank/DDBJ databases">
        <authorList>
            <person name="Capua I."/>
            <person name="De Benedictis P."/>
            <person name="Joannis T."/>
            <person name="Lombin L.H."/>
            <person name="Cattoli G."/>
        </authorList>
    </citation>
    <scope>NUCLEOTIDE SEQUENCE [LARGE SCALE GENOMIC DNA]</scope>
    <source>
        <strain evidence="2 3">IMI 309357</strain>
    </source>
</reference>
<feature type="transmembrane region" description="Helical" evidence="1">
    <location>
        <begin position="147"/>
        <end position="166"/>
    </location>
</feature>
<dbReference type="AlphaFoldDB" id="A0A1G4BCX7"/>
<evidence type="ECO:0000313" key="2">
    <source>
        <dbReference type="EMBL" id="OHE99195.1"/>
    </source>
</evidence>
<evidence type="ECO:0000313" key="3">
    <source>
        <dbReference type="Proteomes" id="UP000176998"/>
    </source>
</evidence>
<dbReference type="Proteomes" id="UP000176998">
    <property type="component" value="Unassembled WGS sequence"/>
</dbReference>
<gene>
    <name evidence="2" type="ORF">CORC01_05476</name>
</gene>
<keyword evidence="3" id="KW-1185">Reference proteome</keyword>
<proteinExistence type="predicted"/>
<keyword evidence="1" id="KW-0812">Transmembrane</keyword>
<protein>
    <submittedName>
        <fullName evidence="2">Uncharacterized protein</fullName>
    </submittedName>
</protein>
<accession>A0A1G4BCX7</accession>
<keyword evidence="1" id="KW-1133">Transmembrane helix</keyword>
<dbReference type="GeneID" id="34558629"/>